<dbReference type="NCBIfam" id="TIGR01808">
    <property type="entry name" value="CM_M_hiGC-arch"/>
    <property type="match status" value="1"/>
</dbReference>
<protein>
    <submittedName>
        <fullName evidence="3">Chorismate mutase</fullName>
        <ecNumber evidence="3">5.4.99.5</ecNumber>
    </submittedName>
</protein>
<dbReference type="RefSeq" id="WP_377504249.1">
    <property type="nucleotide sequence ID" value="NZ_JBHSQS010000001.1"/>
</dbReference>
<dbReference type="Proteomes" id="UP001596226">
    <property type="component" value="Unassembled WGS sequence"/>
</dbReference>
<organism evidence="3 4">
    <name type="scientific">Micromonospora vulcania</name>
    <dbReference type="NCBI Taxonomy" id="1441873"/>
    <lineage>
        <taxon>Bacteria</taxon>
        <taxon>Bacillati</taxon>
        <taxon>Actinomycetota</taxon>
        <taxon>Actinomycetes</taxon>
        <taxon>Micromonosporales</taxon>
        <taxon>Micromonosporaceae</taxon>
        <taxon>Micromonospora</taxon>
    </lineage>
</organism>
<accession>A0ABW1H0B6</accession>
<reference evidence="4" key="1">
    <citation type="journal article" date="2019" name="Int. J. Syst. Evol. Microbiol.">
        <title>The Global Catalogue of Microorganisms (GCM) 10K type strain sequencing project: providing services to taxonomists for standard genome sequencing and annotation.</title>
        <authorList>
            <consortium name="The Broad Institute Genomics Platform"/>
            <consortium name="The Broad Institute Genome Sequencing Center for Infectious Disease"/>
            <person name="Wu L."/>
            <person name="Ma J."/>
        </authorList>
    </citation>
    <scope>NUCLEOTIDE SEQUENCE [LARGE SCALE GENOMIC DNA]</scope>
    <source>
        <strain evidence="4">CGMCC 4.7144</strain>
    </source>
</reference>
<sequence>MMTDVVDHSGGPTRSGAEQPSASGSEPATAQPAGALTGTAEPTAAARIVQIRERIDEIDNALVALWQERAALSQEVGATRMASGGTRLVLSRERDILERFRTALGADGTQLALLLLRAGRGPL</sequence>
<feature type="compositionally biased region" description="Polar residues" evidence="1">
    <location>
        <begin position="16"/>
        <end position="28"/>
    </location>
</feature>
<name>A0ABW1H0B6_9ACTN</name>
<dbReference type="SUPFAM" id="SSF48600">
    <property type="entry name" value="Chorismate mutase II"/>
    <property type="match status" value="1"/>
</dbReference>
<dbReference type="InterPro" id="IPR002701">
    <property type="entry name" value="CM_II_prokaryot"/>
</dbReference>
<evidence type="ECO:0000313" key="3">
    <source>
        <dbReference type="EMBL" id="MFC5922066.1"/>
    </source>
</evidence>
<feature type="region of interest" description="Disordered" evidence="1">
    <location>
        <begin position="1"/>
        <end position="41"/>
    </location>
</feature>
<dbReference type="SMART" id="SM00830">
    <property type="entry name" value="CM_2"/>
    <property type="match status" value="1"/>
</dbReference>
<dbReference type="InterPro" id="IPR036979">
    <property type="entry name" value="CM_dom_sf"/>
</dbReference>
<keyword evidence="3" id="KW-0413">Isomerase</keyword>
<gene>
    <name evidence="3" type="ORF">ACFQGL_01765</name>
</gene>
<dbReference type="GO" id="GO:0004106">
    <property type="term" value="F:chorismate mutase activity"/>
    <property type="evidence" value="ECO:0007669"/>
    <property type="project" value="UniProtKB-EC"/>
</dbReference>
<evidence type="ECO:0000259" key="2">
    <source>
        <dbReference type="PROSITE" id="PS51168"/>
    </source>
</evidence>
<dbReference type="EMBL" id="JBHSQS010000001">
    <property type="protein sequence ID" value="MFC5922066.1"/>
    <property type="molecule type" value="Genomic_DNA"/>
</dbReference>
<keyword evidence="4" id="KW-1185">Reference proteome</keyword>
<evidence type="ECO:0000313" key="4">
    <source>
        <dbReference type="Proteomes" id="UP001596226"/>
    </source>
</evidence>
<comment type="caution">
    <text evidence="3">The sequence shown here is derived from an EMBL/GenBank/DDBJ whole genome shotgun (WGS) entry which is preliminary data.</text>
</comment>
<dbReference type="InterPro" id="IPR036263">
    <property type="entry name" value="Chorismate_II_sf"/>
</dbReference>
<dbReference type="Gene3D" id="1.20.59.10">
    <property type="entry name" value="Chorismate mutase"/>
    <property type="match status" value="1"/>
</dbReference>
<proteinExistence type="predicted"/>
<dbReference type="InterPro" id="IPR010958">
    <property type="entry name" value="Chorismate_mutase_highGC-bac"/>
</dbReference>
<feature type="domain" description="Chorismate mutase" evidence="2">
    <location>
        <begin position="42"/>
        <end position="123"/>
    </location>
</feature>
<dbReference type="NCBIfam" id="NF005894">
    <property type="entry name" value="PRK07857.1"/>
    <property type="match status" value="1"/>
</dbReference>
<dbReference type="PROSITE" id="PS51168">
    <property type="entry name" value="CHORISMATE_MUT_2"/>
    <property type="match status" value="1"/>
</dbReference>
<dbReference type="Pfam" id="PF01817">
    <property type="entry name" value="CM_2"/>
    <property type="match status" value="1"/>
</dbReference>
<dbReference type="EC" id="5.4.99.5" evidence="3"/>
<evidence type="ECO:0000256" key="1">
    <source>
        <dbReference type="SAM" id="MobiDB-lite"/>
    </source>
</evidence>